<dbReference type="RefSeq" id="WP_090157028.1">
    <property type="nucleotide sequence ID" value="NZ_FNAN01000025.1"/>
</dbReference>
<dbReference type="SUPFAM" id="SSF52172">
    <property type="entry name" value="CheY-like"/>
    <property type="match status" value="1"/>
</dbReference>
<dbReference type="InterPro" id="IPR001789">
    <property type="entry name" value="Sig_transdc_resp-reg_receiver"/>
</dbReference>
<dbReference type="Pfam" id="PF00196">
    <property type="entry name" value="GerE"/>
    <property type="match status" value="1"/>
</dbReference>
<dbReference type="EMBL" id="FNAN01000025">
    <property type="protein sequence ID" value="SDG90110.1"/>
    <property type="molecule type" value="Genomic_DNA"/>
</dbReference>
<dbReference type="GO" id="GO:0006355">
    <property type="term" value="P:regulation of DNA-templated transcription"/>
    <property type="evidence" value="ECO:0007669"/>
    <property type="project" value="InterPro"/>
</dbReference>
<dbReference type="PROSITE" id="PS00622">
    <property type="entry name" value="HTH_LUXR_1"/>
    <property type="match status" value="1"/>
</dbReference>
<dbReference type="SUPFAM" id="SSF46894">
    <property type="entry name" value="C-terminal effector domain of the bipartite response regulators"/>
    <property type="match status" value="1"/>
</dbReference>
<evidence type="ECO:0000256" key="1">
    <source>
        <dbReference type="ARBA" id="ARBA00022553"/>
    </source>
</evidence>
<dbReference type="CDD" id="cd06170">
    <property type="entry name" value="LuxR_C_like"/>
    <property type="match status" value="1"/>
</dbReference>
<evidence type="ECO:0000259" key="4">
    <source>
        <dbReference type="PROSITE" id="PS50043"/>
    </source>
</evidence>
<dbReference type="CDD" id="cd17535">
    <property type="entry name" value="REC_NarL-like"/>
    <property type="match status" value="1"/>
</dbReference>
<dbReference type="Pfam" id="PF00072">
    <property type="entry name" value="Response_reg"/>
    <property type="match status" value="1"/>
</dbReference>
<evidence type="ECO:0000313" key="7">
    <source>
        <dbReference type="Proteomes" id="UP000198748"/>
    </source>
</evidence>
<accession>A0A1G7Y2D4</accession>
<dbReference type="InterPro" id="IPR039420">
    <property type="entry name" value="WalR-like"/>
</dbReference>
<dbReference type="Proteomes" id="UP000198748">
    <property type="component" value="Unassembled WGS sequence"/>
</dbReference>
<protein>
    <submittedName>
        <fullName evidence="6">Two component transcriptional regulator, LuxR family</fullName>
    </submittedName>
</protein>
<gene>
    <name evidence="6" type="ORF">SAMN04487996_12522</name>
</gene>
<reference evidence="7" key="1">
    <citation type="submission" date="2016-10" db="EMBL/GenBank/DDBJ databases">
        <authorList>
            <person name="Varghese N."/>
            <person name="Submissions S."/>
        </authorList>
    </citation>
    <scope>NUCLEOTIDE SEQUENCE [LARGE SCALE GENOMIC DNA]</scope>
    <source>
        <strain evidence="7">DSM 25329</strain>
    </source>
</reference>
<sequence length="209" mass="23613">MNRLAIIEDTAGIRQVLSDFFAVQPDFELILSAASFEEFVDRWNPSQRLDLLLCDIGLPGRSGIEAVWHIKESSPQTQVMMFTVFEDQDKIFQSLCAGATGYMLKSSQLSELRAGLREMLAGGAAISPKIAMEVIRFFNRPQQKQPDAKLTVREIEILSLLQSGFSNKDIGDKLFISVETVKYHIKNIYIKLQISSRSELLLRFRNPLG</sequence>
<evidence type="ECO:0000256" key="3">
    <source>
        <dbReference type="PROSITE-ProRule" id="PRU00169"/>
    </source>
</evidence>
<feature type="modified residue" description="4-aspartylphosphate" evidence="3">
    <location>
        <position position="55"/>
    </location>
</feature>
<dbReference type="PANTHER" id="PTHR43214">
    <property type="entry name" value="TWO-COMPONENT RESPONSE REGULATOR"/>
    <property type="match status" value="1"/>
</dbReference>
<dbReference type="PROSITE" id="PS50043">
    <property type="entry name" value="HTH_LUXR_2"/>
    <property type="match status" value="1"/>
</dbReference>
<keyword evidence="2" id="KW-0238">DNA-binding</keyword>
<dbReference type="PANTHER" id="PTHR43214:SF37">
    <property type="entry name" value="TRANSCRIPTIONAL REGULATORY PROTEIN YDFI"/>
    <property type="match status" value="1"/>
</dbReference>
<dbReference type="InterPro" id="IPR011006">
    <property type="entry name" value="CheY-like_superfamily"/>
</dbReference>
<dbReference type="SMART" id="SM00421">
    <property type="entry name" value="HTH_LUXR"/>
    <property type="match status" value="1"/>
</dbReference>
<keyword evidence="7" id="KW-1185">Reference proteome</keyword>
<dbReference type="STRING" id="659014.SAMN04487996_12522"/>
<proteinExistence type="predicted"/>
<dbReference type="InterPro" id="IPR000792">
    <property type="entry name" value="Tscrpt_reg_LuxR_C"/>
</dbReference>
<dbReference type="PROSITE" id="PS50110">
    <property type="entry name" value="RESPONSE_REGULATORY"/>
    <property type="match status" value="1"/>
</dbReference>
<evidence type="ECO:0000313" key="6">
    <source>
        <dbReference type="EMBL" id="SDG90110.1"/>
    </source>
</evidence>
<dbReference type="Gene3D" id="3.40.50.2300">
    <property type="match status" value="1"/>
</dbReference>
<dbReference type="AlphaFoldDB" id="A0A1G7Y2D4"/>
<evidence type="ECO:0000256" key="2">
    <source>
        <dbReference type="ARBA" id="ARBA00023125"/>
    </source>
</evidence>
<name>A0A1G7Y2D4_9BACT</name>
<dbReference type="GO" id="GO:0003677">
    <property type="term" value="F:DNA binding"/>
    <property type="evidence" value="ECO:0007669"/>
    <property type="project" value="UniProtKB-KW"/>
</dbReference>
<dbReference type="GO" id="GO:0000160">
    <property type="term" value="P:phosphorelay signal transduction system"/>
    <property type="evidence" value="ECO:0007669"/>
    <property type="project" value="InterPro"/>
</dbReference>
<keyword evidence="1 3" id="KW-0597">Phosphoprotein</keyword>
<evidence type="ECO:0000259" key="5">
    <source>
        <dbReference type="PROSITE" id="PS50110"/>
    </source>
</evidence>
<dbReference type="SMART" id="SM00448">
    <property type="entry name" value="REC"/>
    <property type="match status" value="1"/>
</dbReference>
<dbReference type="InterPro" id="IPR016032">
    <property type="entry name" value="Sig_transdc_resp-reg_C-effctor"/>
</dbReference>
<organism evidence="6 7">
    <name type="scientific">Dyadobacter soli</name>
    <dbReference type="NCBI Taxonomy" id="659014"/>
    <lineage>
        <taxon>Bacteria</taxon>
        <taxon>Pseudomonadati</taxon>
        <taxon>Bacteroidota</taxon>
        <taxon>Cytophagia</taxon>
        <taxon>Cytophagales</taxon>
        <taxon>Spirosomataceae</taxon>
        <taxon>Dyadobacter</taxon>
    </lineage>
</organism>
<dbReference type="InterPro" id="IPR058245">
    <property type="entry name" value="NreC/VraR/RcsB-like_REC"/>
</dbReference>
<dbReference type="PRINTS" id="PR00038">
    <property type="entry name" value="HTHLUXR"/>
</dbReference>
<feature type="domain" description="Response regulatory" evidence="5">
    <location>
        <begin position="3"/>
        <end position="120"/>
    </location>
</feature>
<dbReference type="OrthoDB" id="9797341at2"/>
<feature type="domain" description="HTH luxR-type" evidence="4">
    <location>
        <begin position="143"/>
        <end position="208"/>
    </location>
</feature>